<accession>A0A6I0JYJ3</accession>
<dbReference type="GO" id="GO:0050660">
    <property type="term" value="F:flavin adenine dinucleotide binding"/>
    <property type="evidence" value="ECO:0007669"/>
    <property type="project" value="InterPro"/>
</dbReference>
<dbReference type="SUPFAM" id="SSF56645">
    <property type="entry name" value="Acyl-CoA dehydrogenase NM domain-like"/>
    <property type="match status" value="1"/>
</dbReference>
<dbReference type="AlphaFoldDB" id="A0A6I0JYJ3"/>
<organism evidence="2 3">
    <name type="scientific">Bacteroides uniformis</name>
    <dbReference type="NCBI Taxonomy" id="820"/>
    <lineage>
        <taxon>Bacteria</taxon>
        <taxon>Pseudomonadati</taxon>
        <taxon>Bacteroidota</taxon>
        <taxon>Bacteroidia</taxon>
        <taxon>Bacteroidales</taxon>
        <taxon>Bacteroidaceae</taxon>
        <taxon>Bacteroides</taxon>
    </lineage>
</organism>
<dbReference type="PANTHER" id="PTHR42803">
    <property type="entry name" value="ACYL-COA DEHYDROGENASE"/>
    <property type="match status" value="1"/>
</dbReference>
<evidence type="ECO:0000313" key="3">
    <source>
        <dbReference type="Proteomes" id="UP000438773"/>
    </source>
</evidence>
<sequence length="161" mass="18220">MANFYLDTPELKHHLNHPLMKRIVELKERNYADKDKFDYAPVDFEDAMDSYDKVLEIVGEICGDIIAPNAEGVDHEGPVCADNRVTYASGTTRNLDACRKAGLMGMAMPRRFGGLNFPITPYIMAADIVSRSDAGFENLWGLQDCAETIYEFANEEQKQRY</sequence>
<dbReference type="GO" id="GO:0016627">
    <property type="term" value="F:oxidoreductase activity, acting on the CH-CH group of donors"/>
    <property type="evidence" value="ECO:0007669"/>
    <property type="project" value="InterPro"/>
</dbReference>
<dbReference type="InterPro" id="IPR052166">
    <property type="entry name" value="Diverse_Acyl-CoA_DH"/>
</dbReference>
<comment type="caution">
    <text evidence="2">The sequence shown here is derived from an EMBL/GenBank/DDBJ whole genome shotgun (WGS) entry which is preliminary data.</text>
</comment>
<dbReference type="InterPro" id="IPR013786">
    <property type="entry name" value="AcylCoA_DH/ox_N"/>
</dbReference>
<reference evidence="2 3" key="1">
    <citation type="journal article" date="2019" name="Nat. Med.">
        <title>A library of human gut bacterial isolates paired with longitudinal multiomics data enables mechanistic microbiome research.</title>
        <authorList>
            <person name="Poyet M."/>
            <person name="Groussin M."/>
            <person name="Gibbons S.M."/>
            <person name="Avila-Pacheco J."/>
            <person name="Jiang X."/>
            <person name="Kearney S.M."/>
            <person name="Perrotta A.R."/>
            <person name="Berdy B."/>
            <person name="Zhao S."/>
            <person name="Lieberman T.D."/>
            <person name="Swanson P.K."/>
            <person name="Smith M."/>
            <person name="Roesemann S."/>
            <person name="Alexander J.E."/>
            <person name="Rich S.A."/>
            <person name="Livny J."/>
            <person name="Vlamakis H."/>
            <person name="Clish C."/>
            <person name="Bullock K."/>
            <person name="Deik A."/>
            <person name="Scott J."/>
            <person name="Pierce K.A."/>
            <person name="Xavier R.J."/>
            <person name="Alm E.J."/>
        </authorList>
    </citation>
    <scope>NUCLEOTIDE SEQUENCE [LARGE SCALE GENOMIC DNA]</scope>
    <source>
        <strain evidence="2 3">BIOML-A37</strain>
    </source>
</reference>
<dbReference type="RefSeq" id="WP_192917125.1">
    <property type="nucleotide sequence ID" value="NZ_WCUQ01000113.1"/>
</dbReference>
<dbReference type="Proteomes" id="UP000438773">
    <property type="component" value="Unassembled WGS sequence"/>
</dbReference>
<gene>
    <name evidence="2" type="ORF">GAQ75_23480</name>
</gene>
<dbReference type="Pfam" id="PF02771">
    <property type="entry name" value="Acyl-CoA_dh_N"/>
    <property type="match status" value="1"/>
</dbReference>
<evidence type="ECO:0000313" key="2">
    <source>
        <dbReference type="EMBL" id="KAB4117556.1"/>
    </source>
</evidence>
<dbReference type="InterPro" id="IPR009100">
    <property type="entry name" value="AcylCoA_DH/oxidase_NM_dom_sf"/>
</dbReference>
<name>A0A6I0JYJ3_BACUN</name>
<protein>
    <submittedName>
        <fullName evidence="2">Acyl-CoA dehydrogenase</fullName>
    </submittedName>
</protein>
<dbReference type="EMBL" id="WCUQ01000113">
    <property type="protein sequence ID" value="KAB4117556.1"/>
    <property type="molecule type" value="Genomic_DNA"/>
</dbReference>
<dbReference type="PANTHER" id="PTHR42803:SF1">
    <property type="entry name" value="BROAD-SPECIFICITY LINEAR ACYL-COA DEHYDROGENASE FADE5"/>
    <property type="match status" value="1"/>
</dbReference>
<dbReference type="Gene3D" id="1.10.540.10">
    <property type="entry name" value="Acyl-CoA dehydrogenase/oxidase, N-terminal domain"/>
    <property type="match status" value="1"/>
</dbReference>
<feature type="domain" description="Acyl-CoA dehydrogenase/oxidase N-terminal" evidence="1">
    <location>
        <begin position="60"/>
        <end position="161"/>
    </location>
</feature>
<dbReference type="InterPro" id="IPR037069">
    <property type="entry name" value="AcylCoA_DH/ox_N_sf"/>
</dbReference>
<feature type="non-terminal residue" evidence="2">
    <location>
        <position position="161"/>
    </location>
</feature>
<proteinExistence type="predicted"/>
<evidence type="ECO:0000259" key="1">
    <source>
        <dbReference type="Pfam" id="PF02771"/>
    </source>
</evidence>